<organism evidence="4 5">
    <name type="scientific">Corallococcus terminator</name>
    <dbReference type="NCBI Taxonomy" id="2316733"/>
    <lineage>
        <taxon>Bacteria</taxon>
        <taxon>Pseudomonadati</taxon>
        <taxon>Myxococcota</taxon>
        <taxon>Myxococcia</taxon>
        <taxon>Myxococcales</taxon>
        <taxon>Cystobacterineae</taxon>
        <taxon>Myxococcaceae</taxon>
        <taxon>Corallococcus</taxon>
    </lineage>
</organism>
<name>A0A3A8I9B5_9BACT</name>
<proteinExistence type="predicted"/>
<evidence type="ECO:0000313" key="5">
    <source>
        <dbReference type="Proteomes" id="UP000268094"/>
    </source>
</evidence>
<dbReference type="RefSeq" id="WP_120544814.1">
    <property type="nucleotide sequence ID" value="NZ_RAVZ01000352.1"/>
</dbReference>
<dbReference type="InterPro" id="IPR001647">
    <property type="entry name" value="HTH_TetR"/>
</dbReference>
<dbReference type="Gene3D" id="1.10.357.10">
    <property type="entry name" value="Tetracycline Repressor, domain 2"/>
    <property type="match status" value="1"/>
</dbReference>
<evidence type="ECO:0000256" key="2">
    <source>
        <dbReference type="PROSITE-ProRule" id="PRU00335"/>
    </source>
</evidence>
<dbReference type="SUPFAM" id="SSF46689">
    <property type="entry name" value="Homeodomain-like"/>
    <property type="match status" value="1"/>
</dbReference>
<protein>
    <submittedName>
        <fullName evidence="4">TetR/AcrR family transcriptional regulator</fullName>
    </submittedName>
</protein>
<keyword evidence="5" id="KW-1185">Reference proteome</keyword>
<evidence type="ECO:0000256" key="1">
    <source>
        <dbReference type="ARBA" id="ARBA00023125"/>
    </source>
</evidence>
<dbReference type="GO" id="GO:0003700">
    <property type="term" value="F:DNA-binding transcription factor activity"/>
    <property type="evidence" value="ECO:0007669"/>
    <property type="project" value="TreeGrafter"/>
</dbReference>
<dbReference type="PROSITE" id="PS50977">
    <property type="entry name" value="HTH_TETR_2"/>
    <property type="match status" value="1"/>
</dbReference>
<comment type="caution">
    <text evidence="4">The sequence shown here is derived from an EMBL/GenBank/DDBJ whole genome shotgun (WGS) entry which is preliminary data.</text>
</comment>
<dbReference type="Proteomes" id="UP000268094">
    <property type="component" value="Unassembled WGS sequence"/>
</dbReference>
<evidence type="ECO:0000259" key="3">
    <source>
        <dbReference type="PROSITE" id="PS50977"/>
    </source>
</evidence>
<dbReference type="PANTHER" id="PTHR30055">
    <property type="entry name" value="HTH-TYPE TRANSCRIPTIONAL REGULATOR RUTR"/>
    <property type="match status" value="1"/>
</dbReference>
<dbReference type="OrthoDB" id="5431414at2"/>
<dbReference type="InterPro" id="IPR009057">
    <property type="entry name" value="Homeodomain-like_sf"/>
</dbReference>
<keyword evidence="1 2" id="KW-0238">DNA-binding</keyword>
<dbReference type="AlphaFoldDB" id="A0A3A8I9B5"/>
<dbReference type="GO" id="GO:0000976">
    <property type="term" value="F:transcription cis-regulatory region binding"/>
    <property type="evidence" value="ECO:0007669"/>
    <property type="project" value="TreeGrafter"/>
</dbReference>
<dbReference type="PRINTS" id="PR00455">
    <property type="entry name" value="HTHTETR"/>
</dbReference>
<evidence type="ECO:0000313" key="4">
    <source>
        <dbReference type="EMBL" id="RKG74941.1"/>
    </source>
</evidence>
<accession>A0A3A8I9B5</accession>
<feature type="domain" description="HTH tetR-type" evidence="3">
    <location>
        <begin position="14"/>
        <end position="74"/>
    </location>
</feature>
<gene>
    <name evidence="4" type="ORF">D7V88_34250</name>
</gene>
<dbReference type="PANTHER" id="PTHR30055:SF146">
    <property type="entry name" value="HTH-TYPE TRANSCRIPTIONAL DUAL REGULATOR CECR"/>
    <property type="match status" value="1"/>
</dbReference>
<reference evidence="5" key="1">
    <citation type="submission" date="2018-09" db="EMBL/GenBank/DDBJ databases">
        <authorList>
            <person name="Livingstone P.G."/>
            <person name="Whitworth D.E."/>
        </authorList>
    </citation>
    <scope>NUCLEOTIDE SEQUENCE [LARGE SCALE GENOMIC DNA]</scope>
    <source>
        <strain evidence="5">CA054A</strain>
    </source>
</reference>
<dbReference type="InterPro" id="IPR050109">
    <property type="entry name" value="HTH-type_TetR-like_transc_reg"/>
</dbReference>
<dbReference type="EMBL" id="RAVZ01000352">
    <property type="protein sequence ID" value="RKG74941.1"/>
    <property type="molecule type" value="Genomic_DNA"/>
</dbReference>
<dbReference type="Pfam" id="PF00440">
    <property type="entry name" value="TetR_N"/>
    <property type="match status" value="1"/>
</dbReference>
<sequence length="201" mass="21797">MAVDPKSPSKAPDDARRRRLLEASLGVFTRFGYRKASMEEVARAADVSRQGLYLHFATKEELFRAAVEHALGTHLEAALAALTEVGRPLEARLVAALDERLGCYVGQMGGDASDLIETSGALTGTLLADHDARFEKALARALTDSPLMAVYASAGLTAPQLARTLHATARGWKHTCTSREAFVEHITVAVRMLFAPLRRAR</sequence>
<feature type="DNA-binding region" description="H-T-H motif" evidence="2">
    <location>
        <begin position="37"/>
        <end position="56"/>
    </location>
</feature>